<feature type="active site" description="Charge relay system" evidence="8 9">
    <location>
        <position position="459"/>
    </location>
</feature>
<evidence type="ECO:0000313" key="13">
    <source>
        <dbReference type="EMBL" id="KAE8036913.1"/>
    </source>
</evidence>
<dbReference type="Gene3D" id="3.40.50.200">
    <property type="entry name" value="Peptidase S8/S53 domain"/>
    <property type="match status" value="1"/>
</dbReference>
<dbReference type="OrthoDB" id="10256524at2759"/>
<sequence>MEGVISVFRSKTLQLHTTRSWDFLGLTLDNSEVMPFQLACGDDIVVGVFDTGIWPDSESFKEERGMKPIPSTWKGICVKGEKFNPATACNRKLIGARYYLKGFEEEIGPLNMSGNPEYKSPLDFLGHGTHTASTAVGSIVKNANFFGLGQGTARGGAPRARLAVYKVCWGKDFDGKCTEADILAAFDDALCDGVHIISASFGEPPPLRPFFASNAAIGSFHAMQLGITVVFSAGNDGPEPSLVTNVAPWSISVAASSVDRMFPTQILVDNNLSIMGQSLITTPTEIKALLADARIYFKNGVCKPRNWNSSRPATGKVVLCFYGAGSKISEEAAAAVKTADGSGLIFVVPVTLDVAYVDIIPIVLVDFDQGTKIKNYLAQSRTLPPVRIKPPKTVTGKSPAPTVADFSSRGPSSTAPDFLKPDITAPGVNIIAAWPTKTPPTLEPTDQRRVKWNFQSGTSMSCPHVSGVAALIKSVHPSWSPSAIRSALMTTAYTRDTTSDSILAGGSLKAADPFDMGAGHIDPLRAVDPGLVYEMKTRDYIIFLCNIGYSKQTITRIVLPSPGLDTSCSKVLQSNTNINYPSITVPNLKSTVTIKRTVRNVGHKKNTFYFATIVEPDGVEVFIWPRVLFFSWFNDENTYYVTFKPQKKSQARYHFGEIVWSDGFHKVRSPLVVFVNTTADYADSTTSTTTI</sequence>
<dbReference type="GO" id="GO:0006508">
    <property type="term" value="P:proteolysis"/>
    <property type="evidence" value="ECO:0007669"/>
    <property type="project" value="UniProtKB-KW"/>
</dbReference>
<dbReference type="InterPro" id="IPR015500">
    <property type="entry name" value="Peptidase_S8_subtilisin-rel"/>
</dbReference>
<dbReference type="GO" id="GO:0005576">
    <property type="term" value="C:extracellular region"/>
    <property type="evidence" value="ECO:0007669"/>
    <property type="project" value="UniProtKB-SubCell"/>
</dbReference>
<accession>A0A660KKN1</accession>
<dbReference type="Pfam" id="PF00082">
    <property type="entry name" value="Peptidase_S8"/>
    <property type="match status" value="1"/>
</dbReference>
<evidence type="ECO:0000256" key="2">
    <source>
        <dbReference type="ARBA" id="ARBA00011073"/>
    </source>
</evidence>
<dbReference type="InterPro" id="IPR000209">
    <property type="entry name" value="Peptidase_S8/S53_dom"/>
</dbReference>
<feature type="active site" description="Charge relay system" evidence="8 9">
    <location>
        <position position="50"/>
    </location>
</feature>
<dbReference type="Proteomes" id="UP000327013">
    <property type="component" value="Chromosome 4"/>
</dbReference>
<dbReference type="InterPro" id="IPR034197">
    <property type="entry name" value="Peptidases_S8_3"/>
</dbReference>
<dbReference type="CDD" id="cd02120">
    <property type="entry name" value="PA_subtilisin_like"/>
    <property type="match status" value="1"/>
</dbReference>
<dbReference type="FunFam" id="2.60.40.2310:FF:000001">
    <property type="entry name" value="Subtilisin-like protease SBT1.5"/>
    <property type="match status" value="1"/>
</dbReference>
<feature type="region of interest" description="Disordered" evidence="10">
    <location>
        <begin position="388"/>
        <end position="418"/>
    </location>
</feature>
<dbReference type="InterPro" id="IPR041469">
    <property type="entry name" value="Subtilisin-like_FN3"/>
</dbReference>
<evidence type="ECO:0000256" key="9">
    <source>
        <dbReference type="PROSITE-ProRule" id="PRU01240"/>
    </source>
</evidence>
<dbReference type="Pfam" id="PF17766">
    <property type="entry name" value="fn3_6"/>
    <property type="match status" value="1"/>
</dbReference>
<keyword evidence="14" id="KW-1185">Reference proteome</keyword>
<evidence type="ECO:0000256" key="8">
    <source>
        <dbReference type="PIRSR" id="PIRSR615500-1"/>
    </source>
</evidence>
<organism evidence="13 14">
    <name type="scientific">Carpinus fangiana</name>
    <dbReference type="NCBI Taxonomy" id="176857"/>
    <lineage>
        <taxon>Eukaryota</taxon>
        <taxon>Viridiplantae</taxon>
        <taxon>Streptophyta</taxon>
        <taxon>Embryophyta</taxon>
        <taxon>Tracheophyta</taxon>
        <taxon>Spermatophyta</taxon>
        <taxon>Magnoliopsida</taxon>
        <taxon>eudicotyledons</taxon>
        <taxon>Gunneridae</taxon>
        <taxon>Pentapetalae</taxon>
        <taxon>rosids</taxon>
        <taxon>fabids</taxon>
        <taxon>Fagales</taxon>
        <taxon>Betulaceae</taxon>
        <taxon>Carpinus</taxon>
    </lineage>
</organism>
<dbReference type="SUPFAM" id="SSF52743">
    <property type="entry name" value="Subtilisin-like"/>
    <property type="match status" value="1"/>
</dbReference>
<evidence type="ECO:0000256" key="1">
    <source>
        <dbReference type="ARBA" id="ARBA00004613"/>
    </source>
</evidence>
<dbReference type="PRINTS" id="PR00723">
    <property type="entry name" value="SUBTILISIN"/>
</dbReference>
<keyword evidence="6 9" id="KW-0378">Hydrolase</keyword>
<name>A0A660KKN1_9ROSI</name>
<keyword evidence="7 9" id="KW-0720">Serine protease</keyword>
<dbReference type="PROSITE" id="PS51892">
    <property type="entry name" value="SUBTILASE"/>
    <property type="match status" value="1"/>
</dbReference>
<comment type="similarity">
    <text evidence="2 9">Belongs to the peptidase S8 family.</text>
</comment>
<dbReference type="InterPro" id="IPR023828">
    <property type="entry name" value="Peptidase_S8_Ser-AS"/>
</dbReference>
<protein>
    <recommendedName>
        <fullName evidence="15">Subtilisin-like protease fibronectin type-III domain-containing protein</fullName>
    </recommendedName>
</protein>
<dbReference type="PANTHER" id="PTHR10795">
    <property type="entry name" value="PROPROTEIN CONVERTASE SUBTILISIN/KEXIN"/>
    <property type="match status" value="1"/>
</dbReference>
<dbReference type="FunFam" id="3.40.50.200:FF:000006">
    <property type="entry name" value="Subtilisin-like protease SBT1.5"/>
    <property type="match status" value="1"/>
</dbReference>
<dbReference type="GO" id="GO:0004252">
    <property type="term" value="F:serine-type endopeptidase activity"/>
    <property type="evidence" value="ECO:0007669"/>
    <property type="project" value="UniProtKB-UniRule"/>
</dbReference>
<evidence type="ECO:0000256" key="4">
    <source>
        <dbReference type="ARBA" id="ARBA00022670"/>
    </source>
</evidence>
<comment type="subcellular location">
    <subcellularLocation>
        <location evidence="1">Secreted</location>
    </subcellularLocation>
</comment>
<dbReference type="PROSITE" id="PS00138">
    <property type="entry name" value="SUBTILASE_SER"/>
    <property type="match status" value="1"/>
</dbReference>
<keyword evidence="3" id="KW-0964">Secreted</keyword>
<evidence type="ECO:0000256" key="5">
    <source>
        <dbReference type="ARBA" id="ARBA00022729"/>
    </source>
</evidence>
<keyword evidence="5" id="KW-0732">Signal</keyword>
<feature type="domain" description="Subtilisin-like protease fibronectin type-III" evidence="12">
    <location>
        <begin position="577"/>
        <end position="673"/>
    </location>
</feature>
<dbReference type="InterPro" id="IPR045051">
    <property type="entry name" value="SBT"/>
</dbReference>
<dbReference type="GO" id="GO:0009609">
    <property type="term" value="P:response to symbiotic bacterium"/>
    <property type="evidence" value="ECO:0007669"/>
    <property type="project" value="UniProtKB-ARBA"/>
</dbReference>
<proteinExistence type="inferred from homology"/>
<dbReference type="Gene3D" id="3.50.30.30">
    <property type="match status" value="1"/>
</dbReference>
<feature type="active site" description="Charge relay system" evidence="8 9">
    <location>
        <position position="127"/>
    </location>
</feature>
<gene>
    <name evidence="13" type="ORF">FH972_009545</name>
</gene>
<feature type="domain" description="Peptidase S8/S53" evidence="11">
    <location>
        <begin position="41"/>
        <end position="498"/>
    </location>
</feature>
<dbReference type="AlphaFoldDB" id="A0A660KKN1"/>
<evidence type="ECO:0000259" key="11">
    <source>
        <dbReference type="Pfam" id="PF00082"/>
    </source>
</evidence>
<evidence type="ECO:0000313" key="14">
    <source>
        <dbReference type="Proteomes" id="UP000327013"/>
    </source>
</evidence>
<reference evidence="13 14" key="1">
    <citation type="submission" date="2019-06" db="EMBL/GenBank/DDBJ databases">
        <title>A chromosomal-level reference genome of Carpinus fangiana (Coryloideae, Betulaceae).</title>
        <authorList>
            <person name="Yang X."/>
            <person name="Wang Z."/>
            <person name="Zhang L."/>
            <person name="Hao G."/>
            <person name="Liu J."/>
            <person name="Yang Y."/>
        </authorList>
    </citation>
    <scope>NUCLEOTIDE SEQUENCE [LARGE SCALE GENOMIC DNA]</scope>
    <source>
        <strain evidence="13">Cfa_2016G</strain>
        <tissue evidence="13">Leaf</tissue>
    </source>
</reference>
<keyword evidence="4 9" id="KW-0645">Protease</keyword>
<evidence type="ECO:0008006" key="15">
    <source>
        <dbReference type="Google" id="ProtNLM"/>
    </source>
</evidence>
<evidence type="ECO:0000256" key="3">
    <source>
        <dbReference type="ARBA" id="ARBA00022525"/>
    </source>
</evidence>
<dbReference type="EMBL" id="CM017324">
    <property type="protein sequence ID" value="KAE8036913.1"/>
    <property type="molecule type" value="Genomic_DNA"/>
</dbReference>
<dbReference type="CDD" id="cd04852">
    <property type="entry name" value="Peptidases_S8_3"/>
    <property type="match status" value="1"/>
</dbReference>
<evidence type="ECO:0000256" key="7">
    <source>
        <dbReference type="ARBA" id="ARBA00022825"/>
    </source>
</evidence>
<evidence type="ECO:0000259" key="12">
    <source>
        <dbReference type="Pfam" id="PF17766"/>
    </source>
</evidence>
<dbReference type="InterPro" id="IPR036852">
    <property type="entry name" value="Peptidase_S8/S53_dom_sf"/>
</dbReference>
<evidence type="ECO:0000256" key="10">
    <source>
        <dbReference type="SAM" id="MobiDB-lite"/>
    </source>
</evidence>
<dbReference type="Gene3D" id="2.60.40.2310">
    <property type="match status" value="1"/>
</dbReference>
<evidence type="ECO:0000256" key="6">
    <source>
        <dbReference type="ARBA" id="ARBA00022801"/>
    </source>
</evidence>